<dbReference type="RefSeq" id="WP_089663315.1">
    <property type="nucleotide sequence ID" value="NZ_LT629745.1"/>
</dbReference>
<dbReference type="EMBL" id="LT629745">
    <property type="protein sequence ID" value="SDS28725.1"/>
    <property type="molecule type" value="Genomic_DNA"/>
</dbReference>
<dbReference type="PROSITE" id="PS51186">
    <property type="entry name" value="GNAT"/>
    <property type="match status" value="1"/>
</dbReference>
<keyword evidence="3" id="KW-1185">Reference proteome</keyword>
<dbReference type="InterPro" id="IPR051531">
    <property type="entry name" value="N-acetyltransferase"/>
</dbReference>
<feature type="domain" description="N-acetyltransferase" evidence="1">
    <location>
        <begin position="14"/>
        <end position="175"/>
    </location>
</feature>
<dbReference type="InterPro" id="IPR016181">
    <property type="entry name" value="Acyl_CoA_acyltransferase"/>
</dbReference>
<dbReference type="Gene3D" id="3.40.630.30">
    <property type="match status" value="1"/>
</dbReference>
<dbReference type="GO" id="GO:0005737">
    <property type="term" value="C:cytoplasm"/>
    <property type="evidence" value="ECO:0007669"/>
    <property type="project" value="TreeGrafter"/>
</dbReference>
<dbReference type="Proteomes" id="UP000198858">
    <property type="component" value="Chromosome I"/>
</dbReference>
<accession>A0A1H1QZM0</accession>
<dbReference type="AlphaFoldDB" id="A0A1H1QZM0"/>
<organism evidence="2 3">
    <name type="scientific">Christiangramia echinicola</name>
    <dbReference type="NCBI Taxonomy" id="279359"/>
    <lineage>
        <taxon>Bacteria</taxon>
        <taxon>Pseudomonadati</taxon>
        <taxon>Bacteroidota</taxon>
        <taxon>Flavobacteriia</taxon>
        <taxon>Flavobacteriales</taxon>
        <taxon>Flavobacteriaceae</taxon>
        <taxon>Christiangramia</taxon>
    </lineage>
</organism>
<sequence>MNNLTFPKLKSERLILDQITLKDQNHIYSGLSNPEVIRYYGVNYSSLEETEEQMNWYSNLEKSGSGIWWAIRSKIDNEFIGAIGFNDHHPEYKRAEIGFWLLPDFWGKGYMIEAADVVIQYIFGQLKIHRLEAYVESKNINSSKVLKKLGFHHEGLMRECEVKNGEFISVDLFARINPKE</sequence>
<dbReference type="PANTHER" id="PTHR43792">
    <property type="entry name" value="GNAT FAMILY, PUTATIVE (AFU_ORTHOLOGUE AFUA_3G00765)-RELATED-RELATED"/>
    <property type="match status" value="1"/>
</dbReference>
<dbReference type="STRING" id="1250231.SAMN04488552_2697"/>
<dbReference type="InterPro" id="IPR000182">
    <property type="entry name" value="GNAT_dom"/>
</dbReference>
<proteinExistence type="predicted"/>
<dbReference type="Pfam" id="PF13302">
    <property type="entry name" value="Acetyltransf_3"/>
    <property type="match status" value="1"/>
</dbReference>
<gene>
    <name evidence="2" type="ORF">SAMN04488552_2697</name>
</gene>
<keyword evidence="2" id="KW-0808">Transferase</keyword>
<dbReference type="CDD" id="cd04301">
    <property type="entry name" value="NAT_SF"/>
    <property type="match status" value="1"/>
</dbReference>
<dbReference type="GO" id="GO:0008999">
    <property type="term" value="F:protein-N-terminal-alanine acetyltransferase activity"/>
    <property type="evidence" value="ECO:0007669"/>
    <property type="project" value="TreeGrafter"/>
</dbReference>
<dbReference type="SUPFAM" id="SSF55729">
    <property type="entry name" value="Acyl-CoA N-acyltransferases (Nat)"/>
    <property type="match status" value="1"/>
</dbReference>
<name>A0A1H1QZM0_9FLAO</name>
<protein>
    <submittedName>
        <fullName evidence="2">Ribosomal-protein-alanine N-acetyltransferase</fullName>
    </submittedName>
</protein>
<reference evidence="2 3" key="1">
    <citation type="submission" date="2016-10" db="EMBL/GenBank/DDBJ databases">
        <authorList>
            <person name="Varghese N."/>
            <person name="Submissions S."/>
        </authorList>
    </citation>
    <scope>NUCLEOTIDE SEQUENCE [LARGE SCALE GENOMIC DNA]</scope>
    <source>
        <strain evidence="2 3">Mar_2010_102</strain>
    </source>
</reference>
<evidence type="ECO:0000313" key="2">
    <source>
        <dbReference type="EMBL" id="SDS28725.1"/>
    </source>
</evidence>
<evidence type="ECO:0000313" key="3">
    <source>
        <dbReference type="Proteomes" id="UP000198858"/>
    </source>
</evidence>
<dbReference type="PANTHER" id="PTHR43792:SF9">
    <property type="entry name" value="RIBOSOMAL-PROTEIN-ALANINE ACETYLTRANSFERASE"/>
    <property type="match status" value="1"/>
</dbReference>
<evidence type="ECO:0000259" key="1">
    <source>
        <dbReference type="PROSITE" id="PS51186"/>
    </source>
</evidence>